<reference evidence="5 6" key="1">
    <citation type="submission" date="2018-12" db="EMBL/GenBank/DDBJ databases">
        <title>Complete genome of Nonlabens sp. MJ115.</title>
        <authorList>
            <person name="Choi H.S."/>
            <person name="Jung J."/>
        </authorList>
    </citation>
    <scope>NUCLEOTIDE SEQUENCE [LARGE SCALE GENOMIC DNA]</scope>
    <source>
        <strain evidence="5 6">MJ115</strain>
    </source>
</reference>
<dbReference type="GO" id="GO:0006508">
    <property type="term" value="P:proteolysis"/>
    <property type="evidence" value="ECO:0007669"/>
    <property type="project" value="UniProtKB-KW"/>
</dbReference>
<dbReference type="OrthoDB" id="3373764at2"/>
<dbReference type="InterPro" id="IPR029062">
    <property type="entry name" value="Class_I_gatase-like"/>
</dbReference>
<gene>
    <name evidence="5" type="primary">pepE</name>
    <name evidence="5" type="ORF">EJ995_00890</name>
</gene>
<keyword evidence="2" id="KW-0645">Protease</keyword>
<evidence type="ECO:0000313" key="5">
    <source>
        <dbReference type="EMBL" id="AZQ42860.1"/>
    </source>
</evidence>
<evidence type="ECO:0000256" key="4">
    <source>
        <dbReference type="ARBA" id="ARBA00022825"/>
    </source>
</evidence>
<dbReference type="PANTHER" id="PTHR20842:SF0">
    <property type="entry name" value="ALPHA-ASPARTYL DIPEPTIDASE"/>
    <property type="match status" value="1"/>
</dbReference>
<sequence>MRDMIIASTSTLHGGKYLEYLTSVLVKRLKRVDASQLLFIPFARPGGISHDDYTSRVREVLLPHDIEVVGLHTQKDLITAVQNAKAIFTGGGNTFQLVKMLHEYQLLAPLRQAIYSGTFYLGTSAGSNICGLNMRTTNDMPVVQPASFKTIGAIGYNINPHYLDPDKNSKHMGETREQRIAEFHIYNNIPVVGLREGSYIDVQGDQEILRGELDARIFEQEKNPYEVAPGYDFASLA</sequence>
<keyword evidence="3 5" id="KW-0378">Hydrolase</keyword>
<accession>A0A3S9MUP5</accession>
<keyword evidence="5" id="KW-0224">Dipeptidase</keyword>
<dbReference type="KEGG" id="noj:EJ995_00890"/>
<dbReference type="GO" id="GO:0016805">
    <property type="term" value="F:dipeptidase activity"/>
    <property type="evidence" value="ECO:0007669"/>
    <property type="project" value="UniProtKB-KW"/>
</dbReference>
<dbReference type="EC" id="3.4.13.21" evidence="5"/>
<proteinExistence type="inferred from homology"/>
<dbReference type="PANTHER" id="PTHR20842">
    <property type="entry name" value="PROTEASE S51 ALPHA-ASPARTYL DIPEPTIDASE"/>
    <property type="match status" value="1"/>
</dbReference>
<dbReference type="NCBIfam" id="NF003642">
    <property type="entry name" value="PRK05282.1"/>
    <property type="match status" value="1"/>
</dbReference>
<organism evidence="5 6">
    <name type="scientific">Nonlabens ponticola</name>
    <dbReference type="NCBI Taxonomy" id="2496866"/>
    <lineage>
        <taxon>Bacteria</taxon>
        <taxon>Pseudomonadati</taxon>
        <taxon>Bacteroidota</taxon>
        <taxon>Flavobacteriia</taxon>
        <taxon>Flavobacteriales</taxon>
        <taxon>Flavobacteriaceae</taxon>
        <taxon>Nonlabens</taxon>
    </lineage>
</organism>
<dbReference type="Proteomes" id="UP000279600">
    <property type="component" value="Chromosome"/>
</dbReference>
<dbReference type="CDD" id="cd03146">
    <property type="entry name" value="GAT1_Peptidase_E"/>
    <property type="match status" value="1"/>
</dbReference>
<dbReference type="SUPFAM" id="SSF52317">
    <property type="entry name" value="Class I glutamine amidotransferase-like"/>
    <property type="match status" value="1"/>
</dbReference>
<dbReference type="Gene3D" id="3.40.50.880">
    <property type="match status" value="1"/>
</dbReference>
<comment type="similarity">
    <text evidence="1">Belongs to the peptidase S51 family.</text>
</comment>
<name>A0A3S9MUP5_9FLAO</name>
<keyword evidence="6" id="KW-1185">Reference proteome</keyword>
<dbReference type="EMBL" id="CP034549">
    <property type="protein sequence ID" value="AZQ42860.1"/>
    <property type="molecule type" value="Genomic_DNA"/>
</dbReference>
<dbReference type="InterPro" id="IPR005320">
    <property type="entry name" value="Peptidase_S51"/>
</dbReference>
<dbReference type="Pfam" id="PF03575">
    <property type="entry name" value="Peptidase_S51"/>
    <property type="match status" value="1"/>
</dbReference>
<protein>
    <submittedName>
        <fullName evidence="5">Dipeptidase PepE</fullName>
        <ecNumber evidence="5">3.4.13.21</ecNumber>
    </submittedName>
</protein>
<dbReference type="AlphaFoldDB" id="A0A3S9MUP5"/>
<evidence type="ECO:0000256" key="3">
    <source>
        <dbReference type="ARBA" id="ARBA00022801"/>
    </source>
</evidence>
<dbReference type="RefSeq" id="WP_126444708.1">
    <property type="nucleotide sequence ID" value="NZ_CP034549.1"/>
</dbReference>
<evidence type="ECO:0000256" key="1">
    <source>
        <dbReference type="ARBA" id="ARBA00006534"/>
    </source>
</evidence>
<dbReference type="GO" id="GO:0008236">
    <property type="term" value="F:serine-type peptidase activity"/>
    <property type="evidence" value="ECO:0007669"/>
    <property type="project" value="UniProtKB-KW"/>
</dbReference>
<evidence type="ECO:0000256" key="2">
    <source>
        <dbReference type="ARBA" id="ARBA00022670"/>
    </source>
</evidence>
<keyword evidence="4" id="KW-0720">Serine protease</keyword>
<evidence type="ECO:0000313" key="6">
    <source>
        <dbReference type="Proteomes" id="UP000279600"/>
    </source>
</evidence>